<keyword evidence="3" id="KW-1185">Reference proteome</keyword>
<sequence>MDDEHIYKSHNKTLLLYHIVFPMKYRRKVLTDESGLSLVKVCEEISERYEIAFLEIGYESDHVHFLIQSVPILSLSQIVRTIMSITAREMFRIHPEIKQLLWGGNLWTSGFYANTVGLYGNKEVILKYIESQGKSDKDYHKVYSGQLTLF</sequence>
<dbReference type="AlphaFoldDB" id="A0AAJ4W748"/>
<gene>
    <name evidence="2" type="ORF">SAMN04488089_12419</name>
</gene>
<dbReference type="Proteomes" id="UP000183496">
    <property type="component" value="Unassembled WGS sequence"/>
</dbReference>
<dbReference type="SMART" id="SM01321">
    <property type="entry name" value="Y1_Tnp"/>
    <property type="match status" value="1"/>
</dbReference>
<dbReference type="GO" id="GO:0006313">
    <property type="term" value="P:DNA transposition"/>
    <property type="evidence" value="ECO:0007669"/>
    <property type="project" value="InterPro"/>
</dbReference>
<comment type="caution">
    <text evidence="2">The sequence shown here is derived from an EMBL/GenBank/DDBJ whole genome shotgun (WGS) entry which is preliminary data.</text>
</comment>
<protein>
    <submittedName>
        <fullName evidence="2">REP element-mobilizing transposase RayT</fullName>
    </submittedName>
</protein>
<organism evidence="2 3">
    <name type="scientific">Myroides profundi</name>
    <dbReference type="NCBI Taxonomy" id="480520"/>
    <lineage>
        <taxon>Bacteria</taxon>
        <taxon>Pseudomonadati</taxon>
        <taxon>Bacteroidota</taxon>
        <taxon>Flavobacteriia</taxon>
        <taxon>Flavobacteriales</taxon>
        <taxon>Flavobacteriaceae</taxon>
        <taxon>Myroides</taxon>
    </lineage>
</organism>
<dbReference type="NCBIfam" id="NF033573">
    <property type="entry name" value="transpos_IS200"/>
    <property type="match status" value="1"/>
</dbReference>
<name>A0AAJ4W748_MYRPR</name>
<evidence type="ECO:0000313" key="2">
    <source>
        <dbReference type="EMBL" id="SER65690.1"/>
    </source>
</evidence>
<dbReference type="Pfam" id="PF01797">
    <property type="entry name" value="Y1_Tnp"/>
    <property type="match status" value="1"/>
</dbReference>
<reference evidence="2 3" key="1">
    <citation type="submission" date="2016-10" db="EMBL/GenBank/DDBJ databases">
        <authorList>
            <person name="Varghese N."/>
            <person name="Submissions S."/>
        </authorList>
    </citation>
    <scope>NUCLEOTIDE SEQUENCE [LARGE SCALE GENOMIC DNA]</scope>
    <source>
        <strain evidence="3">DSM 19823 / KCTC 23066 / CCTCC M 208030 / D25</strain>
    </source>
</reference>
<accession>A0AAJ4W748</accession>
<dbReference type="GO" id="GO:0004803">
    <property type="term" value="F:transposase activity"/>
    <property type="evidence" value="ECO:0007669"/>
    <property type="project" value="InterPro"/>
</dbReference>
<evidence type="ECO:0000259" key="1">
    <source>
        <dbReference type="SMART" id="SM01321"/>
    </source>
</evidence>
<dbReference type="RefSeq" id="WP_041892361.1">
    <property type="nucleotide sequence ID" value="NZ_CP010817.1"/>
</dbReference>
<feature type="domain" description="Transposase IS200-like" evidence="1">
    <location>
        <begin position="12"/>
        <end position="132"/>
    </location>
</feature>
<dbReference type="PANTHER" id="PTHR33360">
    <property type="entry name" value="TRANSPOSASE FOR INSERTION SEQUENCE ELEMENT IS200"/>
    <property type="match status" value="1"/>
</dbReference>
<proteinExistence type="predicted"/>
<dbReference type="EMBL" id="FOFY01000024">
    <property type="protein sequence ID" value="SER65690.1"/>
    <property type="molecule type" value="Genomic_DNA"/>
</dbReference>
<dbReference type="InterPro" id="IPR036515">
    <property type="entry name" value="Transposase_17_sf"/>
</dbReference>
<dbReference type="PANTHER" id="PTHR33360:SF4">
    <property type="entry name" value="TRANSPOSASE IS200-LIKE PROTEIN"/>
    <property type="match status" value="1"/>
</dbReference>
<dbReference type="InterPro" id="IPR002686">
    <property type="entry name" value="Transposase_17"/>
</dbReference>
<evidence type="ECO:0000313" key="3">
    <source>
        <dbReference type="Proteomes" id="UP000183496"/>
    </source>
</evidence>
<dbReference type="SUPFAM" id="SSF143422">
    <property type="entry name" value="Transposase IS200-like"/>
    <property type="match status" value="1"/>
</dbReference>
<dbReference type="GO" id="GO:0003677">
    <property type="term" value="F:DNA binding"/>
    <property type="evidence" value="ECO:0007669"/>
    <property type="project" value="InterPro"/>
</dbReference>
<dbReference type="Gene3D" id="3.30.70.1290">
    <property type="entry name" value="Transposase IS200-like"/>
    <property type="match status" value="1"/>
</dbReference>